<dbReference type="GO" id="GO:0006139">
    <property type="term" value="P:nucleobase-containing compound metabolic process"/>
    <property type="evidence" value="ECO:0007669"/>
    <property type="project" value="InterPro"/>
</dbReference>
<evidence type="ECO:0000256" key="4">
    <source>
        <dbReference type="SAM" id="MobiDB-lite"/>
    </source>
</evidence>
<dbReference type="GO" id="GO:0005524">
    <property type="term" value="F:ATP binding"/>
    <property type="evidence" value="ECO:0007669"/>
    <property type="project" value="InterPro"/>
</dbReference>
<accession>A0A1V9YL16</accession>
<dbReference type="GO" id="GO:0016887">
    <property type="term" value="F:ATP hydrolysis activity"/>
    <property type="evidence" value="ECO:0007669"/>
    <property type="project" value="InterPro"/>
</dbReference>
<dbReference type="Proteomes" id="UP000243579">
    <property type="component" value="Unassembled WGS sequence"/>
</dbReference>
<dbReference type="Gene3D" id="3.40.50.300">
    <property type="entry name" value="P-loop containing nucleotide triphosphate hydrolases"/>
    <property type="match status" value="2"/>
</dbReference>
<feature type="compositionally biased region" description="Acidic residues" evidence="4">
    <location>
        <begin position="1108"/>
        <end position="1117"/>
    </location>
</feature>
<keyword evidence="7" id="KW-1185">Reference proteome</keyword>
<evidence type="ECO:0000259" key="5">
    <source>
        <dbReference type="Pfam" id="PF00004"/>
    </source>
</evidence>
<dbReference type="STRING" id="1202772.A0A1V9YL16"/>
<reference evidence="6 7" key="1">
    <citation type="journal article" date="2014" name="Genome Biol. Evol.">
        <title>The secreted proteins of Achlya hypogyna and Thraustotheca clavata identify the ancestral oomycete secretome and reveal gene acquisitions by horizontal gene transfer.</title>
        <authorList>
            <person name="Misner I."/>
            <person name="Blouin N."/>
            <person name="Leonard G."/>
            <person name="Richards T.A."/>
            <person name="Lane C.E."/>
        </authorList>
    </citation>
    <scope>NUCLEOTIDE SEQUENCE [LARGE SCALE GENOMIC DNA]</scope>
    <source>
        <strain evidence="6 7">ATCC 48635</strain>
    </source>
</reference>
<feature type="domain" description="ATPase AAA-type core" evidence="5">
    <location>
        <begin position="299"/>
        <end position="334"/>
    </location>
</feature>
<dbReference type="GO" id="GO:0019205">
    <property type="term" value="F:nucleobase-containing compound kinase activity"/>
    <property type="evidence" value="ECO:0007669"/>
    <property type="project" value="InterPro"/>
</dbReference>
<feature type="region of interest" description="Disordered" evidence="4">
    <location>
        <begin position="477"/>
        <end position="497"/>
    </location>
</feature>
<dbReference type="Pfam" id="PF00406">
    <property type="entry name" value="ADK"/>
    <property type="match status" value="1"/>
</dbReference>
<feature type="region of interest" description="Disordered" evidence="4">
    <location>
        <begin position="1107"/>
        <end position="1127"/>
    </location>
</feature>
<keyword evidence="3" id="KW-0418">Kinase</keyword>
<organism evidence="6 7">
    <name type="scientific">Achlya hypogyna</name>
    <name type="common">Oomycete</name>
    <name type="synonym">Protoachlya hypogyna</name>
    <dbReference type="NCBI Taxonomy" id="1202772"/>
    <lineage>
        <taxon>Eukaryota</taxon>
        <taxon>Sar</taxon>
        <taxon>Stramenopiles</taxon>
        <taxon>Oomycota</taxon>
        <taxon>Saprolegniomycetes</taxon>
        <taxon>Saprolegniales</taxon>
        <taxon>Achlyaceae</taxon>
        <taxon>Achlya</taxon>
    </lineage>
</organism>
<keyword evidence="2" id="KW-0547">Nucleotide-binding</keyword>
<dbReference type="PANTHER" id="PTHR23359">
    <property type="entry name" value="NUCLEOTIDE KINASE"/>
    <property type="match status" value="1"/>
</dbReference>
<dbReference type="InterPro" id="IPR000850">
    <property type="entry name" value="Adenylat/UMP-CMP_kin"/>
</dbReference>
<evidence type="ECO:0000256" key="1">
    <source>
        <dbReference type="ARBA" id="ARBA00022679"/>
    </source>
</evidence>
<proteinExistence type="predicted"/>
<protein>
    <recommendedName>
        <fullName evidence="5">ATPase AAA-type core domain-containing protein</fullName>
    </recommendedName>
</protein>
<feature type="compositionally biased region" description="Acidic residues" evidence="4">
    <location>
        <begin position="477"/>
        <end position="486"/>
    </location>
</feature>
<feature type="compositionally biased region" description="Basic and acidic residues" evidence="4">
    <location>
        <begin position="1118"/>
        <end position="1127"/>
    </location>
</feature>
<evidence type="ECO:0000313" key="6">
    <source>
        <dbReference type="EMBL" id="OQR86415.1"/>
    </source>
</evidence>
<dbReference type="SUPFAM" id="SSF52540">
    <property type="entry name" value="P-loop containing nucleoside triphosphate hydrolases"/>
    <property type="match status" value="2"/>
</dbReference>
<dbReference type="InterPro" id="IPR003959">
    <property type="entry name" value="ATPase_AAA_core"/>
</dbReference>
<name>A0A1V9YL16_ACHHY</name>
<gene>
    <name evidence="6" type="ORF">ACHHYP_10585</name>
</gene>
<dbReference type="InterPro" id="IPR027417">
    <property type="entry name" value="P-loop_NTPase"/>
</dbReference>
<dbReference type="Pfam" id="PF00004">
    <property type="entry name" value="AAA"/>
    <property type="match status" value="1"/>
</dbReference>
<dbReference type="EMBL" id="JNBR01001508">
    <property type="protein sequence ID" value="OQR86415.1"/>
    <property type="molecule type" value="Genomic_DNA"/>
</dbReference>
<evidence type="ECO:0000313" key="7">
    <source>
        <dbReference type="Proteomes" id="UP000243579"/>
    </source>
</evidence>
<comment type="caution">
    <text evidence="6">The sequence shown here is derived from an EMBL/GenBank/DDBJ whole genome shotgun (WGS) entry which is preliminary data.</text>
</comment>
<dbReference type="OrthoDB" id="439792at2759"/>
<keyword evidence="1" id="KW-0808">Transferase</keyword>
<evidence type="ECO:0000256" key="2">
    <source>
        <dbReference type="ARBA" id="ARBA00022741"/>
    </source>
</evidence>
<evidence type="ECO:0000256" key="3">
    <source>
        <dbReference type="ARBA" id="ARBA00022777"/>
    </source>
</evidence>
<sequence length="1799" mass="196918">MASRQLFIVKRGDVEPGPEFVHAEYSMQCREQLKADPGILSLLQTFWDVTKKDVHGFIHRESYLDLMQRVAYAMISNTTPDMARELVARDWDSDVCGLDTMHYSTFVDALFEVCDLWCPYVDVREYVHFLTALQSMVMVPNTVDMDAVAEEDRPMLDGCLPRVLVPLADTVRWTNKSLPPALEDTYRNGLWLTGIHAMLKSDMKQLSFKAILCTVHTKVFGAFSQKIVATTKALTETAFQDYLRKYKHNTSSLKPLRPVERSSEGSRYRVHYLTNRLRQDEWDSELASVLHLLERRPGICVVGPPGCGKTRLATALAAELGLVYVSIPDVLDYVLKQPPPTAEEIFESDLLQLKAKVGKMLRAGQVVNREYSLDLVIDFISHNLQECQGYVLDAVFPHEVVPLSESNGMDLSVTHMLCLRGSQANVEHHVRGLAVDPKTRVVLSARDRAADTKGYAHAFVRSEVVVSVAPVEVVVPEEAEADEDTPPQDPDKAETDVLPPVDLTLPFRLPLYDLGQLDKYGPEKQRDRVLSLASIYLKLLVKGYQDFESGVSMTAQLIKTQLTVVDVLFHQSPQGVLQHAVHAITGAHPPLSRLSPSLSPVRVPIPPEVASKSREEQIRWLLYGDLVVAADVAHLLPVNEPRKLSVYRGYCPVLWADGEAVPGVPEFHAILAGRLYLLASKETQTEFLKHPQAVLRRLVSPKSPLPMYPTRPLPSRLWVVSTSSAWAPGLASYEEVVALLAATLHVDTLDPLSVLRAPSLDSLHTVVLRQGLTMSHAMVTQLVLDETVSRSDGFVLHDLPLDESTVAALDKNNTSLDLVLLLDPPRSSDAHETAHLAKLQKVLASVKAPTATVTMDPNAGAADNVAAIVRLLNPFDRNRIDGPDEGCLLDAPPLSAVEESARRQWGGTGPYCPVTFADTGRLHRVVPGKPEFVSFVDQAKYAMAGAKEKALFDRNPRQYLPKSAATTFRPVVWLHGVTGSGRRTLAAQLVAALGEEGTSILDLPRVAANFSKALILEAHATGVDNVEDSIQTQLYATALGTEISGQAPTGSALCLAPGIGPSRLPTRELLAICAEKRWLPFLILPLAIDEASIVARRMADWVYVAPPADEDEDPDEEPAAKKERKAAEAAAARDDEVARITAEVAAELEQFAAGLEAFGELGVQVAPPVDASRGSLRVLKTALTTLEATVLTRRHQLFCAPERLPVARLGPLVRAGYVDVGMHGPHCPVEADSVAVVDRPQAVLYRNRVYCPNSDNVATFLATPSAFVGRPSKPNKPVGSVAVVGPPRAGKTLIAKALARRFQWVYLGLDDVLQWIIACQRNTELHGLVLDYMTCADPVTFDVSAVPDAVLLQCIVVRIAAHDVQQAGFVLDGFPTTVRQAMLWEGLQRSEPSMPMSLLCLEASVTSIVRRCPDLPSGAFLKAMAQWHLHRLRLVVLYAHTYGVGYLKILDTNGMSTWKVVADAAALVAPIVSTAARYMQATASGKAAALNGLRFSQVYLDSHTNLRLGGICPVTLTTRNERHVSLLVDRRFLTEYEHVHYWLVDASALASFLEAPAKYLESRVLLQQTKTPVDMAMGCNLTTGAPMRLGFQGYCPVTFMDGAGPHDWAAIRKGSKFILAAYDNVIYAFDSVLAKSRFLRAPSVFAALTLPVKLPPLVDEAHSHLNVTMPGKLEQALSKLTEEALVTLGADRFKFPGVSLQASAVMFVALYLKSKKKATNQASQLPAEVAAMLQSYISDCRLGADIKEMTVPVGSAVKGVRSVRGKDGMDLGTKFARFDAIMASPKFHFQAYAKKGLDK</sequence>